<comment type="caution">
    <text evidence="1">The sequence shown here is derived from an EMBL/GenBank/DDBJ whole genome shotgun (WGS) entry which is preliminary data.</text>
</comment>
<name>A0A9D1IDF0_9FIRM</name>
<evidence type="ECO:0000313" key="2">
    <source>
        <dbReference type="Proteomes" id="UP000824072"/>
    </source>
</evidence>
<dbReference type="Proteomes" id="UP000824072">
    <property type="component" value="Unassembled WGS sequence"/>
</dbReference>
<evidence type="ECO:0000313" key="1">
    <source>
        <dbReference type="EMBL" id="HIU33809.1"/>
    </source>
</evidence>
<dbReference type="EMBL" id="DVMU01000099">
    <property type="protein sequence ID" value="HIU33809.1"/>
    <property type="molecule type" value="Genomic_DNA"/>
</dbReference>
<proteinExistence type="predicted"/>
<protein>
    <submittedName>
        <fullName evidence="1">Uncharacterized protein</fullName>
    </submittedName>
</protein>
<reference evidence="1" key="1">
    <citation type="submission" date="2020-10" db="EMBL/GenBank/DDBJ databases">
        <authorList>
            <person name="Gilroy R."/>
        </authorList>
    </citation>
    <scope>NUCLEOTIDE SEQUENCE</scope>
    <source>
        <strain evidence="1">ChiHcec3-11533</strain>
    </source>
</reference>
<dbReference type="AlphaFoldDB" id="A0A9D1IDF0"/>
<reference evidence="1" key="2">
    <citation type="journal article" date="2021" name="PeerJ">
        <title>Extensive microbial diversity within the chicken gut microbiome revealed by metagenomics and culture.</title>
        <authorList>
            <person name="Gilroy R."/>
            <person name="Ravi A."/>
            <person name="Getino M."/>
            <person name="Pursley I."/>
            <person name="Horton D.L."/>
            <person name="Alikhan N.F."/>
            <person name="Baker D."/>
            <person name="Gharbi K."/>
            <person name="Hall N."/>
            <person name="Watson M."/>
            <person name="Adriaenssens E.M."/>
            <person name="Foster-Nyarko E."/>
            <person name="Jarju S."/>
            <person name="Secka A."/>
            <person name="Antonio M."/>
            <person name="Oren A."/>
            <person name="Chaudhuri R.R."/>
            <person name="La Ragione R."/>
            <person name="Hildebrand F."/>
            <person name="Pallen M.J."/>
        </authorList>
    </citation>
    <scope>NUCLEOTIDE SEQUENCE</scope>
    <source>
        <strain evidence="1">ChiHcec3-11533</strain>
    </source>
</reference>
<accession>A0A9D1IDF0</accession>
<sequence>MEKYCVLEEGKLCDGCGQCRMCDLDPEKVCDNCMRCLKTGADYAQIAIDAVILEEEDVPEEYRE</sequence>
<gene>
    <name evidence="1" type="ORF">IAB02_04540</name>
</gene>
<organism evidence="1 2">
    <name type="scientific">Candidatus Pullichristensenella excrementigallinarum</name>
    <dbReference type="NCBI Taxonomy" id="2840907"/>
    <lineage>
        <taxon>Bacteria</taxon>
        <taxon>Bacillati</taxon>
        <taxon>Bacillota</taxon>
        <taxon>Clostridia</taxon>
        <taxon>Candidatus Pullichristensenella</taxon>
    </lineage>
</organism>